<keyword evidence="5" id="KW-0274">FAD</keyword>
<evidence type="ECO:0000256" key="1">
    <source>
        <dbReference type="ARBA" id="ARBA00001974"/>
    </source>
</evidence>
<dbReference type="InterPro" id="IPR036188">
    <property type="entry name" value="FAD/NAD-bd_sf"/>
</dbReference>
<gene>
    <name evidence="9" type="ORF">NRP21_14825</name>
</gene>
<comment type="pathway">
    <text evidence="2">Cofactor biosynthesis; ubiquinone biosynthesis.</text>
</comment>
<dbReference type="InterPro" id="IPR010971">
    <property type="entry name" value="UbiH/COQ6"/>
</dbReference>
<dbReference type="SUPFAM" id="SSF51905">
    <property type="entry name" value="FAD/NAD(P)-binding domain"/>
    <property type="match status" value="1"/>
</dbReference>
<accession>A0ABT1X863</accession>
<feature type="domain" description="FAD-binding" evidence="8">
    <location>
        <begin position="11"/>
        <end position="377"/>
    </location>
</feature>
<dbReference type="InterPro" id="IPR051205">
    <property type="entry name" value="UbiH/COQ6_monooxygenase"/>
</dbReference>
<evidence type="ECO:0000256" key="6">
    <source>
        <dbReference type="ARBA" id="ARBA00023002"/>
    </source>
</evidence>
<keyword evidence="10" id="KW-1185">Reference proteome</keyword>
<keyword evidence="6" id="KW-0560">Oxidoreductase</keyword>
<dbReference type="PANTHER" id="PTHR43876:SF7">
    <property type="entry name" value="UBIQUINONE BIOSYNTHESIS MONOOXYGENASE COQ6, MITOCHONDRIAL"/>
    <property type="match status" value="1"/>
</dbReference>
<evidence type="ECO:0000313" key="10">
    <source>
        <dbReference type="Proteomes" id="UP001524642"/>
    </source>
</evidence>
<dbReference type="NCBIfam" id="TIGR01988">
    <property type="entry name" value="Ubi-OHases"/>
    <property type="match status" value="1"/>
</dbReference>
<proteinExistence type="inferred from homology"/>
<evidence type="ECO:0000313" key="9">
    <source>
        <dbReference type="EMBL" id="MCR0983327.1"/>
    </source>
</evidence>
<dbReference type="PROSITE" id="PS01304">
    <property type="entry name" value="UBIH"/>
    <property type="match status" value="1"/>
</dbReference>
<organism evidence="9 10">
    <name type="scientific">Roseomonas populi</name>
    <dbReference type="NCBI Taxonomy" id="3121582"/>
    <lineage>
        <taxon>Bacteria</taxon>
        <taxon>Pseudomonadati</taxon>
        <taxon>Pseudomonadota</taxon>
        <taxon>Alphaproteobacteria</taxon>
        <taxon>Acetobacterales</taxon>
        <taxon>Roseomonadaceae</taxon>
        <taxon>Roseomonas</taxon>
    </lineage>
</organism>
<dbReference type="PRINTS" id="PR00420">
    <property type="entry name" value="RNGMNOXGNASE"/>
</dbReference>
<keyword evidence="4" id="KW-0285">Flavoprotein</keyword>
<comment type="caution">
    <text evidence="9">The sequence shown here is derived from an EMBL/GenBank/DDBJ whole genome shotgun (WGS) entry which is preliminary data.</text>
</comment>
<dbReference type="Proteomes" id="UP001524642">
    <property type="component" value="Unassembled WGS sequence"/>
</dbReference>
<dbReference type="PANTHER" id="PTHR43876">
    <property type="entry name" value="UBIQUINONE BIOSYNTHESIS MONOOXYGENASE COQ6, MITOCHONDRIAL"/>
    <property type="match status" value="1"/>
</dbReference>
<dbReference type="InterPro" id="IPR002938">
    <property type="entry name" value="FAD-bd"/>
</dbReference>
<sequence>MMPTPEPADAELDVLVIGAGPAGGTLAAALATAGLSVAVLDAQALPPMELPAFDGRAYAIAAGSRTLLDAAGVWALIPRELSGEPCAITGIRVSDGRPGERPSRLHLHFDAKEMGAGATGEEAFGWMVEARSLRVALNARLAALPNLEVLAPMTAELERRAEGVVARLSDGRVVRARLAVSAEGRNSSLRGGAGIGAARLDYRTHAIVCAIAHERPHRGGALEAFLPNGPFAQLPLSDADPAGEGERAQAAREGFPHASAIVWSERADLAPHFMAMGPEAFAREVTRRMGDHLGRVRLVGGRWSYPLSALQAMRFTDTRLALVGDAAHGIHPIAGQGLNVGLRDVAALAELLVAAKARGEDVGGPALLAAYQAARRPDSLVMLGATHALERLFGNDFAPVRVARRLGIAAVDRMPGLKGFFARRAMGMGGGAASSLLPGLLSRRGMAG</sequence>
<evidence type="ECO:0000256" key="5">
    <source>
        <dbReference type="ARBA" id="ARBA00022827"/>
    </source>
</evidence>
<dbReference type="Pfam" id="PF01494">
    <property type="entry name" value="FAD_binding_3"/>
    <property type="match status" value="1"/>
</dbReference>
<evidence type="ECO:0000259" key="8">
    <source>
        <dbReference type="Pfam" id="PF01494"/>
    </source>
</evidence>
<evidence type="ECO:0000256" key="4">
    <source>
        <dbReference type="ARBA" id="ARBA00022630"/>
    </source>
</evidence>
<comment type="similarity">
    <text evidence="3">Belongs to the UbiH/COQ6 family.</text>
</comment>
<reference evidence="9 10" key="1">
    <citation type="submission" date="2022-06" db="EMBL/GenBank/DDBJ databases">
        <title>Roseomonas CN29.</title>
        <authorList>
            <person name="Cheng Y."/>
            <person name="He X."/>
        </authorList>
    </citation>
    <scope>NUCLEOTIDE SEQUENCE [LARGE SCALE GENOMIC DNA]</scope>
    <source>
        <strain evidence="9 10">CN29</strain>
    </source>
</reference>
<name>A0ABT1X863_9PROT</name>
<keyword evidence="7 9" id="KW-0503">Monooxygenase</keyword>
<dbReference type="Gene3D" id="3.50.50.60">
    <property type="entry name" value="FAD/NAD(P)-binding domain"/>
    <property type="match status" value="2"/>
</dbReference>
<protein>
    <submittedName>
        <fullName evidence="9">FAD-dependent monooxygenase</fullName>
    </submittedName>
</protein>
<dbReference type="InterPro" id="IPR018168">
    <property type="entry name" value="Ubi_Hdrlase_CS"/>
</dbReference>
<dbReference type="RefSeq" id="WP_257716992.1">
    <property type="nucleotide sequence ID" value="NZ_JANJOU010000011.1"/>
</dbReference>
<evidence type="ECO:0000256" key="7">
    <source>
        <dbReference type="ARBA" id="ARBA00023033"/>
    </source>
</evidence>
<evidence type="ECO:0000256" key="2">
    <source>
        <dbReference type="ARBA" id="ARBA00004749"/>
    </source>
</evidence>
<dbReference type="GO" id="GO:0004497">
    <property type="term" value="F:monooxygenase activity"/>
    <property type="evidence" value="ECO:0007669"/>
    <property type="project" value="UniProtKB-KW"/>
</dbReference>
<comment type="cofactor">
    <cofactor evidence="1">
        <name>FAD</name>
        <dbReference type="ChEBI" id="CHEBI:57692"/>
    </cofactor>
</comment>
<evidence type="ECO:0000256" key="3">
    <source>
        <dbReference type="ARBA" id="ARBA00005349"/>
    </source>
</evidence>
<dbReference type="EMBL" id="JANJOU010000011">
    <property type="protein sequence ID" value="MCR0983327.1"/>
    <property type="molecule type" value="Genomic_DNA"/>
</dbReference>